<dbReference type="PANTHER" id="PTHR43356">
    <property type="entry name" value="PHOSPHATE ACETYLTRANSFERASE"/>
    <property type="match status" value="1"/>
</dbReference>
<evidence type="ECO:0000259" key="5">
    <source>
        <dbReference type="Pfam" id="PF01515"/>
    </source>
</evidence>
<dbReference type="GO" id="GO:0008959">
    <property type="term" value="F:phosphate acetyltransferase activity"/>
    <property type="evidence" value="ECO:0007669"/>
    <property type="project" value="UniProtKB-EC"/>
</dbReference>
<dbReference type="InterPro" id="IPR012147">
    <property type="entry name" value="P_Ac_Bu_trans"/>
</dbReference>
<dbReference type="NCBIfam" id="NF007233">
    <property type="entry name" value="PRK09653.1"/>
    <property type="match status" value="1"/>
</dbReference>
<dbReference type="EMBL" id="WHIY01000011">
    <property type="protein sequence ID" value="MPQ52520.1"/>
    <property type="molecule type" value="Genomic_DNA"/>
</dbReference>
<protein>
    <recommendedName>
        <fullName evidence="2">phosphate acetyltransferase</fullName>
        <ecNumber evidence="2">2.3.1.8</ecNumber>
    </recommendedName>
</protein>
<comment type="caution">
    <text evidence="6">The sequence shown here is derived from an EMBL/GenBank/DDBJ whole genome shotgun (WGS) entry which is preliminary data.</text>
</comment>
<dbReference type="SUPFAM" id="SSF53659">
    <property type="entry name" value="Isocitrate/Isopropylmalate dehydrogenase-like"/>
    <property type="match status" value="1"/>
</dbReference>
<sequence length="338" mass="36138">MIIERARERAQQSPARVVFPDALDERVLKAAHYLQQHGLAHPILVASPFALRQFALTHRVALDGIQVIDPHSNLAMREAFAQRWLARSGEKTPPDALEKLNDPLMFAAAMVSAGQADVCIAGNLSSTANVLRAGLRIIGLQPGCKTLSSLFLMLPQYVGPALGFADCSVVPQPTAAQLADIAIASADTWRGITGEEPRVAMLSFSSQGSARHPCVANVQQATEIVRERAPELLVDGELQFDAAFVPEVAAQKAPASPLRGNANVMVFPSLEAGNIGYKIAQRLGGYRAVGPLIQGLAAPLHDLSRGCSVQEIIELALVAAVPRQTDVSRERDSQTLVV</sequence>
<evidence type="ECO:0000256" key="2">
    <source>
        <dbReference type="ARBA" id="ARBA00012707"/>
    </source>
</evidence>
<dbReference type="Pfam" id="PF01515">
    <property type="entry name" value="PTA_PTB"/>
    <property type="match status" value="1"/>
</dbReference>
<dbReference type="RefSeq" id="WP_152403036.1">
    <property type="nucleotide sequence ID" value="NZ_JBGUBF010000005.1"/>
</dbReference>
<dbReference type="Gene3D" id="3.40.50.10750">
    <property type="entry name" value="Isocitrate/Isopropylmalate dehydrogenase-like"/>
    <property type="match status" value="1"/>
</dbReference>
<comment type="similarity">
    <text evidence="1">Belongs to the phosphate acetyltransferase and butyryltransferase family.</text>
</comment>
<evidence type="ECO:0000256" key="1">
    <source>
        <dbReference type="ARBA" id="ARBA00005656"/>
    </source>
</evidence>
<dbReference type="NCBIfam" id="TIGR00651">
    <property type="entry name" value="pta"/>
    <property type="match status" value="1"/>
</dbReference>
<dbReference type="InterPro" id="IPR050500">
    <property type="entry name" value="Phos_Acetyltrans/Butyryltrans"/>
</dbReference>
<keyword evidence="3 6" id="KW-0808">Transferase</keyword>
<evidence type="ECO:0000313" key="7">
    <source>
        <dbReference type="Proteomes" id="UP000475079"/>
    </source>
</evidence>
<dbReference type="InterPro" id="IPR042113">
    <property type="entry name" value="P_AcTrfase_dom1"/>
</dbReference>
<evidence type="ECO:0000256" key="3">
    <source>
        <dbReference type="ARBA" id="ARBA00022679"/>
    </source>
</evidence>
<name>A0A6L5ED86_9ENTR</name>
<keyword evidence="4 6" id="KW-0012">Acyltransferase</keyword>
<reference evidence="6 7" key="1">
    <citation type="submission" date="2019-10" db="EMBL/GenBank/DDBJ databases">
        <title>Characterization of a new Citrobacter species.</title>
        <authorList>
            <person name="Goncalves Ribeiro T."/>
            <person name="Izdebski R."/>
            <person name="Urbanowicz P."/>
            <person name="Carmeli Y."/>
            <person name="Gniadkowski M."/>
            <person name="Peixe L."/>
        </authorList>
    </citation>
    <scope>NUCLEOTIDE SEQUENCE [LARGE SCALE GENOMIC DNA]</scope>
    <source>
        <strain evidence="6 7">NMI7905_11</strain>
    </source>
</reference>
<evidence type="ECO:0000313" key="6">
    <source>
        <dbReference type="EMBL" id="MPQ52520.1"/>
    </source>
</evidence>
<dbReference type="InterPro" id="IPR002505">
    <property type="entry name" value="PTA_PTB"/>
</dbReference>
<dbReference type="PANTHER" id="PTHR43356:SF1">
    <property type="entry name" value="PHOSPHATE ACETYLTRANSFERASE EUTD"/>
    <property type="match status" value="1"/>
</dbReference>
<dbReference type="Gene3D" id="3.40.50.10950">
    <property type="match status" value="1"/>
</dbReference>
<evidence type="ECO:0000256" key="4">
    <source>
        <dbReference type="ARBA" id="ARBA00023315"/>
    </source>
</evidence>
<dbReference type="InterPro" id="IPR004614">
    <property type="entry name" value="P_AcTrfase"/>
</dbReference>
<proteinExistence type="inferred from homology"/>
<dbReference type="EC" id="2.3.1.8" evidence="2"/>
<dbReference type="InterPro" id="IPR042112">
    <property type="entry name" value="P_AcTrfase_dom2"/>
</dbReference>
<feature type="domain" description="Phosphate acetyl/butaryl transferase" evidence="5">
    <location>
        <begin position="1"/>
        <end position="320"/>
    </location>
</feature>
<dbReference type="FunFam" id="3.40.50.10750:FF:000001">
    <property type="entry name" value="Phosphate acetyltransferase"/>
    <property type="match status" value="1"/>
</dbReference>
<organism evidence="6 7">
    <name type="scientific">Citrobacter telavivensis</name>
    <dbReference type="NCBI Taxonomy" id="2653932"/>
    <lineage>
        <taxon>Bacteria</taxon>
        <taxon>Pseudomonadati</taxon>
        <taxon>Pseudomonadota</taxon>
        <taxon>Gammaproteobacteria</taxon>
        <taxon>Enterobacterales</taxon>
        <taxon>Enterobacteriaceae</taxon>
        <taxon>Citrobacter</taxon>
    </lineage>
</organism>
<gene>
    <name evidence="6" type="primary">pta</name>
    <name evidence="6" type="ORF">GBB84_16590</name>
</gene>
<dbReference type="Proteomes" id="UP000475079">
    <property type="component" value="Unassembled WGS sequence"/>
</dbReference>
<dbReference type="PIRSF" id="PIRSF000428">
    <property type="entry name" value="P_Ac_trans"/>
    <property type="match status" value="1"/>
</dbReference>
<keyword evidence="7" id="KW-1185">Reference proteome</keyword>
<dbReference type="AlphaFoldDB" id="A0A6L5ED86"/>
<accession>A0A6L5ED86</accession>